<proteinExistence type="predicted"/>
<gene>
    <name evidence="5" type="ORF">N5A92_00670</name>
</gene>
<keyword evidence="6" id="KW-1185">Reference proteome</keyword>
<dbReference type="SMART" id="SM00421">
    <property type="entry name" value="HTH_LUXR"/>
    <property type="match status" value="1"/>
</dbReference>
<dbReference type="CDD" id="cd06170">
    <property type="entry name" value="LuxR_C_like"/>
    <property type="match status" value="1"/>
</dbReference>
<dbReference type="EMBL" id="JAOCZP010000001">
    <property type="protein sequence ID" value="MCT7373559.1"/>
    <property type="molecule type" value="Genomic_DNA"/>
</dbReference>
<keyword evidence="2" id="KW-0238">DNA-binding</keyword>
<dbReference type="PRINTS" id="PR00038">
    <property type="entry name" value="HTHLUXR"/>
</dbReference>
<evidence type="ECO:0000256" key="1">
    <source>
        <dbReference type="ARBA" id="ARBA00023015"/>
    </source>
</evidence>
<dbReference type="Proteomes" id="UP001320831">
    <property type="component" value="Unassembled WGS sequence"/>
</dbReference>
<dbReference type="SUPFAM" id="SSF46894">
    <property type="entry name" value="C-terminal effector domain of the bipartite response regulators"/>
    <property type="match status" value="1"/>
</dbReference>
<dbReference type="Pfam" id="PF00196">
    <property type="entry name" value="GerE"/>
    <property type="match status" value="1"/>
</dbReference>
<reference evidence="5 6" key="1">
    <citation type="submission" date="2022-09" db="EMBL/GenBank/DDBJ databases">
        <title>Chelativorans salina sp. nov., a novel slightly halophilic bacterium isolated from a saline lake sediment enrichment.</title>
        <authorList>
            <person name="Gao L."/>
            <person name="Fang B.-Z."/>
            <person name="Li W.-J."/>
        </authorList>
    </citation>
    <scope>NUCLEOTIDE SEQUENCE [LARGE SCALE GENOMIC DNA]</scope>
    <source>
        <strain evidence="5 6">EGI FJ00035</strain>
    </source>
</reference>
<dbReference type="InterPro" id="IPR016032">
    <property type="entry name" value="Sig_transdc_resp-reg_C-effctor"/>
</dbReference>
<dbReference type="InterPro" id="IPR000792">
    <property type="entry name" value="Tscrpt_reg_LuxR_C"/>
</dbReference>
<evidence type="ECO:0000259" key="4">
    <source>
        <dbReference type="PROSITE" id="PS50043"/>
    </source>
</evidence>
<dbReference type="PROSITE" id="PS50043">
    <property type="entry name" value="HTH_LUXR_2"/>
    <property type="match status" value="1"/>
</dbReference>
<evidence type="ECO:0000256" key="2">
    <source>
        <dbReference type="ARBA" id="ARBA00023125"/>
    </source>
</evidence>
<dbReference type="Gene3D" id="1.10.10.10">
    <property type="entry name" value="Winged helix-like DNA-binding domain superfamily/Winged helix DNA-binding domain"/>
    <property type="match status" value="1"/>
</dbReference>
<dbReference type="PANTHER" id="PTHR44688:SF16">
    <property type="entry name" value="DNA-BINDING TRANSCRIPTIONAL ACTIVATOR DEVR_DOSR"/>
    <property type="match status" value="1"/>
</dbReference>
<evidence type="ECO:0000313" key="6">
    <source>
        <dbReference type="Proteomes" id="UP001320831"/>
    </source>
</evidence>
<dbReference type="PANTHER" id="PTHR44688">
    <property type="entry name" value="DNA-BINDING TRANSCRIPTIONAL ACTIVATOR DEVR_DOSR"/>
    <property type="match status" value="1"/>
</dbReference>
<organism evidence="5 6">
    <name type="scientific">Chelativorans salis</name>
    <dbReference type="NCBI Taxonomy" id="2978478"/>
    <lineage>
        <taxon>Bacteria</taxon>
        <taxon>Pseudomonadati</taxon>
        <taxon>Pseudomonadota</taxon>
        <taxon>Alphaproteobacteria</taxon>
        <taxon>Hyphomicrobiales</taxon>
        <taxon>Phyllobacteriaceae</taxon>
        <taxon>Chelativorans</taxon>
    </lineage>
</organism>
<feature type="domain" description="HTH luxR-type" evidence="4">
    <location>
        <begin position="25"/>
        <end position="90"/>
    </location>
</feature>
<comment type="caution">
    <text evidence="5">The sequence shown here is derived from an EMBL/GenBank/DDBJ whole genome shotgun (WGS) entry which is preliminary data.</text>
</comment>
<accession>A0ABT2LHX0</accession>
<keyword evidence="3" id="KW-0804">Transcription</keyword>
<evidence type="ECO:0000313" key="5">
    <source>
        <dbReference type="EMBL" id="MCT7373559.1"/>
    </source>
</evidence>
<sequence>MLRDEPAWKTFVEELHAFLPRPSAKAGPFAELTAREEEVLHYLARGLDNHQIAAQLDISEKTVRNHVSGIFAKLGVETRARAVAAARDAGYGS</sequence>
<dbReference type="InterPro" id="IPR036388">
    <property type="entry name" value="WH-like_DNA-bd_sf"/>
</dbReference>
<keyword evidence="1" id="KW-0805">Transcription regulation</keyword>
<protein>
    <submittedName>
        <fullName evidence="5">LuxR C-terminal-related transcriptional regulator</fullName>
    </submittedName>
</protein>
<name>A0ABT2LHX0_9HYPH</name>
<evidence type="ECO:0000256" key="3">
    <source>
        <dbReference type="ARBA" id="ARBA00023163"/>
    </source>
</evidence>